<gene>
    <name evidence="1" type="ORF">EAS62_15725</name>
</gene>
<accession>A0ABY0DL75</accession>
<sequence>MIQADIDLTDDERGLLGQIVFDWDFRTHDPDGFTCNSEAVAQLITALLDRNAIPEHRLRYFTDSEYRKGRIKGSRRDLFRRNRCTDDEILRHPHFLEHARYFVCGPNLPEALVLEFRQAVKGCGHVSPGE</sequence>
<name>A0ABY0DL75_9BRAD</name>
<dbReference type="EMBL" id="RDRA01000008">
    <property type="protein sequence ID" value="RXG94985.1"/>
    <property type="molecule type" value="Genomic_DNA"/>
</dbReference>
<dbReference type="Proteomes" id="UP000289946">
    <property type="component" value="Unassembled WGS sequence"/>
</dbReference>
<evidence type="ECO:0000313" key="2">
    <source>
        <dbReference type="Proteomes" id="UP000289946"/>
    </source>
</evidence>
<protein>
    <submittedName>
        <fullName evidence="1">Uncharacterized protein</fullName>
    </submittedName>
</protein>
<organism evidence="1 2">
    <name type="scientific">Bradyrhizobium zhanjiangense</name>
    <dbReference type="NCBI Taxonomy" id="1325107"/>
    <lineage>
        <taxon>Bacteria</taxon>
        <taxon>Pseudomonadati</taxon>
        <taxon>Pseudomonadota</taxon>
        <taxon>Alphaproteobacteria</taxon>
        <taxon>Hyphomicrobiales</taxon>
        <taxon>Nitrobacteraceae</taxon>
        <taxon>Bradyrhizobium</taxon>
    </lineage>
</organism>
<evidence type="ECO:0000313" key="1">
    <source>
        <dbReference type="EMBL" id="RXG94985.1"/>
    </source>
</evidence>
<proteinExistence type="predicted"/>
<comment type="caution">
    <text evidence="1">The sequence shown here is derived from an EMBL/GenBank/DDBJ whole genome shotgun (WGS) entry which is preliminary data.</text>
</comment>
<keyword evidence="2" id="KW-1185">Reference proteome</keyword>
<dbReference type="RefSeq" id="WP_128939915.1">
    <property type="nucleotide sequence ID" value="NZ_RDRA01000008.1"/>
</dbReference>
<reference evidence="1 2" key="1">
    <citation type="submission" date="2018-10" db="EMBL/GenBank/DDBJ databases">
        <title>Bradyrhizobium sp. nov., isolated from effective nodules of peanut in China.</title>
        <authorList>
            <person name="Li Y."/>
        </authorList>
    </citation>
    <scope>NUCLEOTIDE SEQUENCE [LARGE SCALE GENOMIC DNA]</scope>
    <source>
        <strain evidence="1 2">CCBAU 51781</strain>
    </source>
</reference>